<dbReference type="InterPro" id="IPR036058">
    <property type="entry name" value="Kazal_dom_sf"/>
</dbReference>
<dbReference type="FunCoup" id="A0A7R8V6Q6">
    <property type="interactions" value="68"/>
</dbReference>
<dbReference type="InParanoid" id="A0A7R8V6Q6"/>
<dbReference type="EMBL" id="LR899014">
    <property type="protein sequence ID" value="CAD7093434.1"/>
    <property type="molecule type" value="Genomic_DNA"/>
</dbReference>
<proteinExistence type="predicted"/>
<dbReference type="PROSITE" id="PS51465">
    <property type="entry name" value="KAZAL_2"/>
    <property type="match status" value="1"/>
</dbReference>
<name>A0A7R8V6Q6_HERIL</name>
<dbReference type="CDD" id="cd00104">
    <property type="entry name" value="KAZAL_FS"/>
    <property type="match status" value="1"/>
</dbReference>
<organism evidence="3 4">
    <name type="scientific">Hermetia illucens</name>
    <name type="common">Black soldier fly</name>
    <dbReference type="NCBI Taxonomy" id="343691"/>
    <lineage>
        <taxon>Eukaryota</taxon>
        <taxon>Metazoa</taxon>
        <taxon>Ecdysozoa</taxon>
        <taxon>Arthropoda</taxon>
        <taxon>Hexapoda</taxon>
        <taxon>Insecta</taxon>
        <taxon>Pterygota</taxon>
        <taxon>Neoptera</taxon>
        <taxon>Endopterygota</taxon>
        <taxon>Diptera</taxon>
        <taxon>Brachycera</taxon>
        <taxon>Stratiomyomorpha</taxon>
        <taxon>Stratiomyidae</taxon>
        <taxon>Hermetiinae</taxon>
        <taxon>Hermetia</taxon>
    </lineage>
</organism>
<reference evidence="3 4" key="1">
    <citation type="submission" date="2020-11" db="EMBL/GenBank/DDBJ databases">
        <authorList>
            <person name="Wallbank WR R."/>
            <person name="Pardo Diaz C."/>
            <person name="Kozak K."/>
            <person name="Martin S."/>
            <person name="Jiggins C."/>
            <person name="Moest M."/>
            <person name="Warren A I."/>
            <person name="Generalovic N T."/>
            <person name="Byers J.R.P. K."/>
            <person name="Montejo-Kovacevich G."/>
            <person name="Yen C E."/>
        </authorList>
    </citation>
    <scope>NUCLEOTIDE SEQUENCE [LARGE SCALE GENOMIC DNA]</scope>
</reference>
<gene>
    <name evidence="3" type="ORF">HERILL_LOCUS15717</name>
</gene>
<dbReference type="Gene3D" id="3.30.60.30">
    <property type="match status" value="1"/>
</dbReference>
<evidence type="ECO:0000313" key="3">
    <source>
        <dbReference type="EMBL" id="CAD7093434.1"/>
    </source>
</evidence>
<dbReference type="SUPFAM" id="SSF100895">
    <property type="entry name" value="Kazal-type serine protease inhibitors"/>
    <property type="match status" value="1"/>
</dbReference>
<accession>A0A7R8V6Q6</accession>
<evidence type="ECO:0000256" key="1">
    <source>
        <dbReference type="SAM" id="SignalP"/>
    </source>
</evidence>
<evidence type="ECO:0000259" key="2">
    <source>
        <dbReference type="PROSITE" id="PS51465"/>
    </source>
</evidence>
<dbReference type="SMART" id="SM00280">
    <property type="entry name" value="KAZAL"/>
    <property type="match status" value="1"/>
</dbReference>
<evidence type="ECO:0000313" key="4">
    <source>
        <dbReference type="Proteomes" id="UP000594454"/>
    </source>
</evidence>
<protein>
    <recommendedName>
        <fullName evidence="2">Kazal-like domain-containing protein</fullName>
    </recommendedName>
</protein>
<keyword evidence="1" id="KW-0732">Signal</keyword>
<dbReference type="Pfam" id="PF07648">
    <property type="entry name" value="Kazal_2"/>
    <property type="match status" value="1"/>
</dbReference>
<dbReference type="SMR" id="A0A7R8V6Q6"/>
<keyword evidence="4" id="KW-1185">Reference proteome</keyword>
<feature type="domain" description="Kazal-like" evidence="2">
    <location>
        <begin position="21"/>
        <end position="76"/>
    </location>
</feature>
<dbReference type="OrthoDB" id="6614329at2759"/>
<dbReference type="Proteomes" id="UP000594454">
    <property type="component" value="Chromosome 6"/>
</dbReference>
<feature type="chain" id="PRO_5031343224" description="Kazal-like domain-containing protein" evidence="1">
    <location>
        <begin position="20"/>
        <end position="76"/>
    </location>
</feature>
<feature type="signal peptide" evidence="1">
    <location>
        <begin position="1"/>
        <end position="19"/>
    </location>
</feature>
<sequence length="76" mass="8451">MKVVYLLFILIACVALHHSLPIEDTKCANFCELNYAPICGTNDEGKTRTFANLCVLKSENCLRQSNFQKTAEGPCP</sequence>
<dbReference type="InterPro" id="IPR002350">
    <property type="entry name" value="Kazal_dom"/>
</dbReference>
<dbReference type="AlphaFoldDB" id="A0A7R8V6Q6"/>